<name>A1SR26_PSYIN</name>
<dbReference type="PANTHER" id="PTHR38782:SF1">
    <property type="entry name" value="SIGMA-E FACTOR REGULATORY PROTEIN RSEB"/>
    <property type="match status" value="1"/>
</dbReference>
<evidence type="ECO:0000313" key="9">
    <source>
        <dbReference type="Proteomes" id="UP000000639"/>
    </source>
</evidence>
<evidence type="ECO:0000259" key="6">
    <source>
        <dbReference type="Pfam" id="PF03888"/>
    </source>
</evidence>
<dbReference type="PIRSF" id="PIRSF005427">
    <property type="entry name" value="RseB"/>
    <property type="match status" value="1"/>
</dbReference>
<keyword evidence="3 5" id="KW-0732">Signal</keyword>
<evidence type="ECO:0000256" key="1">
    <source>
        <dbReference type="ARBA" id="ARBA00004418"/>
    </source>
</evidence>
<keyword evidence="4" id="KW-0574">Periplasm</keyword>
<dbReference type="AlphaFoldDB" id="A1SR26"/>
<dbReference type="InterPro" id="IPR033436">
    <property type="entry name" value="MucB/RseB_C"/>
</dbReference>
<dbReference type="Pfam" id="PF03888">
    <property type="entry name" value="MucB_RseB"/>
    <property type="match status" value="1"/>
</dbReference>
<comment type="subcellular location">
    <subcellularLocation>
        <location evidence="1">Periplasm</location>
    </subcellularLocation>
</comment>
<dbReference type="GO" id="GO:0045152">
    <property type="term" value="F:antisigma factor binding"/>
    <property type="evidence" value="ECO:0007669"/>
    <property type="project" value="TreeGrafter"/>
</dbReference>
<keyword evidence="9" id="KW-1185">Reference proteome</keyword>
<dbReference type="EMBL" id="CP000510">
    <property type="protein sequence ID" value="ABM01941.1"/>
    <property type="molecule type" value="Genomic_DNA"/>
</dbReference>
<sequence length="335" mass="38362">MKLLFYSKTLITAVFILIAGAAFSVQATEMSNDQTVKKDNITAIEYLQLMQTAYKNLNYEILYLNNLKNTVEPKQLLHGVINQEEIAYFRYLNGAMRESLQYLQKISYFEQGSQPYTLQSTRNQSVFANIANFNYDKGLDSYEYIILGKGRIAGKTAMAIRMISKDQYRYSYIVWIDLDTHLPLRLDTINSSNIILDQIMVVSLKVSEQVNPWLESLSNQKLPELFHLSQTSNLQASLWKVDWLPAGFNIVKDDQHKLVMYENEPVSYIMLNDGIVSVSVYISAKKTTSEQQQKTIQRGATVLYTDQKNNFEINVIGEIPVATAKRLIESISIVE</sequence>
<dbReference type="InterPro" id="IPR033434">
    <property type="entry name" value="MucB/RseB_N"/>
</dbReference>
<organism evidence="8 9">
    <name type="scientific">Psychromonas ingrahamii (strain DSM 17664 / CCUG 51855 / 37)</name>
    <dbReference type="NCBI Taxonomy" id="357804"/>
    <lineage>
        <taxon>Bacteria</taxon>
        <taxon>Pseudomonadati</taxon>
        <taxon>Pseudomonadota</taxon>
        <taxon>Gammaproteobacteria</taxon>
        <taxon>Alteromonadales</taxon>
        <taxon>Psychromonadaceae</taxon>
        <taxon>Psychromonas</taxon>
    </lineage>
</organism>
<dbReference type="GO" id="GO:0030288">
    <property type="term" value="C:outer membrane-bounded periplasmic space"/>
    <property type="evidence" value="ECO:0007669"/>
    <property type="project" value="TreeGrafter"/>
</dbReference>
<dbReference type="KEGG" id="pin:Ping_0067"/>
<dbReference type="RefSeq" id="WP_011768500.1">
    <property type="nucleotide sequence ID" value="NC_008709.1"/>
</dbReference>
<feature type="domain" description="MucB/RseB C-terminal" evidence="7">
    <location>
        <begin position="235"/>
        <end position="331"/>
    </location>
</feature>
<dbReference type="GO" id="GO:0032885">
    <property type="term" value="P:regulation of polysaccharide biosynthetic process"/>
    <property type="evidence" value="ECO:0007669"/>
    <property type="project" value="TreeGrafter"/>
</dbReference>
<dbReference type="Pfam" id="PF17188">
    <property type="entry name" value="MucB_RseB_C"/>
    <property type="match status" value="1"/>
</dbReference>
<feature type="domain" description="MucB/RseB N-terminal" evidence="6">
    <location>
        <begin position="43"/>
        <end position="223"/>
    </location>
</feature>
<dbReference type="OrthoDB" id="7067274at2"/>
<dbReference type="eggNOG" id="COG3026">
    <property type="taxonomic scope" value="Bacteria"/>
</dbReference>
<evidence type="ECO:0000256" key="2">
    <source>
        <dbReference type="ARBA" id="ARBA00008150"/>
    </source>
</evidence>
<dbReference type="STRING" id="357804.Ping_0067"/>
<dbReference type="Gene3D" id="3.30.200.100">
    <property type="entry name" value="MucB/RseB, C-terminal domain"/>
    <property type="match status" value="1"/>
</dbReference>
<dbReference type="CDD" id="cd16327">
    <property type="entry name" value="RseB"/>
    <property type="match status" value="1"/>
</dbReference>
<dbReference type="PANTHER" id="PTHR38782">
    <property type="match status" value="1"/>
</dbReference>
<protein>
    <submittedName>
        <fullName evidence="8">Sigma E regulatory protein, MucB/RseB</fullName>
    </submittedName>
</protein>
<feature type="chain" id="PRO_5002636981" evidence="5">
    <location>
        <begin position="28"/>
        <end position="335"/>
    </location>
</feature>
<dbReference type="Proteomes" id="UP000000639">
    <property type="component" value="Chromosome"/>
</dbReference>
<dbReference type="InterPro" id="IPR038484">
    <property type="entry name" value="MucB/RseB_C_sf"/>
</dbReference>
<evidence type="ECO:0000259" key="7">
    <source>
        <dbReference type="Pfam" id="PF17188"/>
    </source>
</evidence>
<accession>A1SR26</accession>
<evidence type="ECO:0000256" key="4">
    <source>
        <dbReference type="ARBA" id="ARBA00022764"/>
    </source>
</evidence>
<evidence type="ECO:0000256" key="3">
    <source>
        <dbReference type="ARBA" id="ARBA00022729"/>
    </source>
</evidence>
<dbReference type="HOGENOM" id="CLU_054710_1_0_6"/>
<comment type="similarity">
    <text evidence="2">Belongs to the RseB family.</text>
</comment>
<dbReference type="InterPro" id="IPR005588">
    <property type="entry name" value="MucB_RseB"/>
</dbReference>
<feature type="signal peptide" evidence="5">
    <location>
        <begin position="1"/>
        <end position="27"/>
    </location>
</feature>
<evidence type="ECO:0000313" key="8">
    <source>
        <dbReference type="EMBL" id="ABM01941.1"/>
    </source>
</evidence>
<evidence type="ECO:0000256" key="5">
    <source>
        <dbReference type="SAM" id="SignalP"/>
    </source>
</evidence>
<proteinExistence type="inferred from homology"/>
<dbReference type="Gene3D" id="2.50.20.10">
    <property type="entry name" value="Lipoprotein localisation LolA/LolB/LppX"/>
    <property type="match status" value="1"/>
</dbReference>
<reference evidence="8 9" key="1">
    <citation type="submission" date="2007-01" db="EMBL/GenBank/DDBJ databases">
        <title>Complete sequence of Psychromonas ingrahamii 37.</title>
        <authorList>
            <consortium name="US DOE Joint Genome Institute"/>
            <person name="Copeland A."/>
            <person name="Lucas S."/>
            <person name="Lapidus A."/>
            <person name="Barry K."/>
            <person name="Detter J.C."/>
            <person name="Glavina del Rio T."/>
            <person name="Hammon N."/>
            <person name="Israni S."/>
            <person name="Dalin E."/>
            <person name="Tice H."/>
            <person name="Pitluck S."/>
            <person name="Thompson L.S."/>
            <person name="Brettin T."/>
            <person name="Bruce D."/>
            <person name="Han C."/>
            <person name="Tapia R."/>
            <person name="Schmutz J."/>
            <person name="Larimer F."/>
            <person name="Land M."/>
            <person name="Hauser L."/>
            <person name="Kyrpides N."/>
            <person name="Ivanova N."/>
            <person name="Staley J."/>
            <person name="Richardson P."/>
        </authorList>
    </citation>
    <scope>NUCLEOTIDE SEQUENCE [LARGE SCALE GENOMIC DNA]</scope>
    <source>
        <strain evidence="8 9">37</strain>
    </source>
</reference>
<gene>
    <name evidence="8" type="ordered locus">Ping_0067</name>
</gene>